<dbReference type="PANTHER" id="PTHR21110">
    <property type="entry name" value="PHOSPHOPENTOMUTASE"/>
    <property type="match status" value="1"/>
</dbReference>
<sequence>MKRVILLVLDSVGIGALPDADKYNDVGSNTLGNIAKKVGGLKLPTLEKMGLGNIHPIEGVKNVEEPVASYGKMMEKSPGKDTTTGHWELAGIILDEPFPTYLNGFPQDLLKEFENKIGTKTIGNYAESGTKILADLGEEHQKTGYPIVYTSADSVFQVAAHEEVIPLERLYEICKIAREMLQGEHAVGRVIARPFIGEPGNYVRTENRKDFSRLPDTKIVLQSLNEAGLDVVAVGKIHDIYSGLGINRSYKSKSNLHGLNKTIDLINEDFSGLIMTNLVDFDMMYGHRNDVEGYAKALEETDGMLEVIIQNMKDEDLLIVTADHGCDPTHPGTDHTREHVPVLLYGKNIKPVNLGTLESFTDVAVTLTKIFALDDKFPGKSLI</sequence>
<comment type="function">
    <text evidence="6">Isomerase that catalyzes the conversion of deoxy-ribose 1-phosphate (dRib-1-P) and ribose 1-phosphate (Rib-1-P) to deoxy-ribose 5-phosphate (dRib-5-P) and ribose 5-phosphate (Rib-5-P), respectively.</text>
</comment>
<dbReference type="SUPFAM" id="SSF143856">
    <property type="entry name" value="DeoB insert domain-like"/>
    <property type="match status" value="1"/>
</dbReference>
<feature type="binding site" evidence="6">
    <location>
        <position position="335"/>
    </location>
    <ligand>
        <name>Mn(2+)</name>
        <dbReference type="ChEBI" id="CHEBI:29035"/>
        <label>2</label>
    </ligand>
</feature>
<dbReference type="GO" id="GO:0009117">
    <property type="term" value="P:nucleotide metabolic process"/>
    <property type="evidence" value="ECO:0007669"/>
    <property type="project" value="UniProtKB-UniRule"/>
</dbReference>
<keyword evidence="3 6" id="KW-0479">Metal-binding</keyword>
<evidence type="ECO:0000256" key="3">
    <source>
        <dbReference type="ARBA" id="ARBA00022723"/>
    </source>
</evidence>
<dbReference type="Proteomes" id="UP000516160">
    <property type="component" value="Chromosome"/>
</dbReference>
<evidence type="ECO:0000256" key="7">
    <source>
        <dbReference type="NCBIfam" id="TIGR01696"/>
    </source>
</evidence>
<gene>
    <name evidence="6" type="primary">deoB</name>
    <name evidence="9" type="ORF">HYG86_16155</name>
</gene>
<keyword evidence="10" id="KW-1185">Reference proteome</keyword>
<feature type="binding site" evidence="6">
    <location>
        <position position="287"/>
    </location>
    <ligand>
        <name>Mn(2+)</name>
        <dbReference type="ChEBI" id="CHEBI:29035"/>
        <label>2</label>
    </ligand>
</feature>
<dbReference type="PIRSF" id="PIRSF001491">
    <property type="entry name" value="Ppentomutase"/>
    <property type="match status" value="1"/>
</dbReference>
<keyword evidence="2 6" id="KW-0963">Cytoplasm</keyword>
<dbReference type="Gene3D" id="3.30.70.1250">
    <property type="entry name" value="Phosphopentomutase"/>
    <property type="match status" value="1"/>
</dbReference>
<protein>
    <recommendedName>
        <fullName evidence="6 7">Phosphopentomutase</fullName>
        <ecNumber evidence="6 7">5.4.2.7</ecNumber>
    </recommendedName>
    <alternativeName>
        <fullName evidence="6">Phosphodeoxyribomutase</fullName>
    </alternativeName>
</protein>
<dbReference type="GO" id="GO:0030145">
    <property type="term" value="F:manganese ion binding"/>
    <property type="evidence" value="ECO:0007669"/>
    <property type="project" value="UniProtKB-UniRule"/>
</dbReference>
<dbReference type="Pfam" id="PF01676">
    <property type="entry name" value="Metalloenzyme"/>
    <property type="match status" value="1"/>
</dbReference>
<dbReference type="GO" id="GO:0005829">
    <property type="term" value="C:cytosol"/>
    <property type="evidence" value="ECO:0007669"/>
    <property type="project" value="TreeGrafter"/>
</dbReference>
<evidence type="ECO:0000256" key="2">
    <source>
        <dbReference type="ARBA" id="ARBA00022490"/>
    </source>
</evidence>
<evidence type="ECO:0000256" key="5">
    <source>
        <dbReference type="ARBA" id="ARBA00023235"/>
    </source>
</evidence>
<comment type="catalytic activity">
    <reaction evidence="6">
        <text>alpha-D-ribose 1-phosphate = D-ribose 5-phosphate</text>
        <dbReference type="Rhea" id="RHEA:18793"/>
        <dbReference type="ChEBI" id="CHEBI:57720"/>
        <dbReference type="ChEBI" id="CHEBI:78346"/>
        <dbReference type="EC" id="5.4.2.7"/>
    </reaction>
</comment>
<comment type="similarity">
    <text evidence="1 6">Belongs to the phosphopentomutase family.</text>
</comment>
<comment type="pathway">
    <text evidence="6">Carbohydrate degradation; 2-deoxy-D-ribose 1-phosphate degradation; D-glyceraldehyde 3-phosphate and acetaldehyde from 2-deoxy-alpha-D-ribose 1-phosphate: step 1/2.</text>
</comment>
<dbReference type="GO" id="GO:0008973">
    <property type="term" value="F:phosphopentomutase activity"/>
    <property type="evidence" value="ECO:0007669"/>
    <property type="project" value="UniProtKB-UniRule"/>
</dbReference>
<comment type="subcellular location">
    <subcellularLocation>
        <location evidence="6">Cytoplasm</location>
    </subcellularLocation>
</comment>
<dbReference type="AlphaFoldDB" id="A0A7G9WDH2"/>
<dbReference type="GO" id="GO:0006018">
    <property type="term" value="P:2-deoxyribose 1-phosphate catabolic process"/>
    <property type="evidence" value="ECO:0007669"/>
    <property type="project" value="UniProtKB-UniRule"/>
</dbReference>
<feature type="binding site" evidence="6">
    <location>
        <position position="324"/>
    </location>
    <ligand>
        <name>Mn(2+)</name>
        <dbReference type="ChEBI" id="CHEBI:29035"/>
        <label>1</label>
    </ligand>
</feature>
<dbReference type="GO" id="GO:0043094">
    <property type="term" value="P:metabolic compound salvage"/>
    <property type="evidence" value="ECO:0007669"/>
    <property type="project" value="UniProtKB-UniRule"/>
</dbReference>
<dbReference type="KEGG" id="acae:HYG86_16155"/>
<dbReference type="EC" id="5.4.2.7" evidence="6 7"/>
<evidence type="ECO:0000256" key="6">
    <source>
        <dbReference type="HAMAP-Rule" id="MF_00740"/>
    </source>
</evidence>
<feature type="domain" description="Metalloenzyme" evidence="8">
    <location>
        <begin position="2"/>
        <end position="374"/>
    </location>
</feature>
<dbReference type="UniPathway" id="UPA00087">
    <property type="reaction ID" value="UER00173"/>
</dbReference>
<dbReference type="CDD" id="cd16009">
    <property type="entry name" value="PPM"/>
    <property type="match status" value="1"/>
</dbReference>
<reference evidence="9 10" key="1">
    <citation type="submission" date="2020-07" db="EMBL/GenBank/DDBJ databases">
        <title>Alkalicella. sp. LB2 genome.</title>
        <authorList>
            <person name="Postec A."/>
            <person name="Quemeneur M."/>
        </authorList>
    </citation>
    <scope>NUCLEOTIDE SEQUENCE [LARGE SCALE GENOMIC DNA]</scope>
    <source>
        <strain evidence="9 10">LB2</strain>
    </source>
</reference>
<dbReference type="InterPro" id="IPR017850">
    <property type="entry name" value="Alkaline_phosphatase_core_sf"/>
</dbReference>
<feature type="binding site" evidence="6">
    <location>
        <position position="282"/>
    </location>
    <ligand>
        <name>Mn(2+)</name>
        <dbReference type="ChEBI" id="CHEBI:29035"/>
        <label>2</label>
    </ligand>
</feature>
<dbReference type="PANTHER" id="PTHR21110:SF0">
    <property type="entry name" value="PHOSPHOPENTOMUTASE"/>
    <property type="match status" value="1"/>
</dbReference>
<evidence type="ECO:0000256" key="4">
    <source>
        <dbReference type="ARBA" id="ARBA00023211"/>
    </source>
</evidence>
<keyword evidence="4 6" id="KW-0464">Manganese</keyword>
<accession>A0A7G9WDH2</accession>
<evidence type="ECO:0000313" key="9">
    <source>
        <dbReference type="EMBL" id="QNO16734.1"/>
    </source>
</evidence>
<keyword evidence="5 6" id="KW-0413">Isomerase</keyword>
<dbReference type="SUPFAM" id="SSF53649">
    <property type="entry name" value="Alkaline phosphatase-like"/>
    <property type="match status" value="1"/>
</dbReference>
<comment type="catalytic activity">
    <reaction evidence="6">
        <text>2-deoxy-alpha-D-ribose 1-phosphate = 2-deoxy-D-ribose 5-phosphate</text>
        <dbReference type="Rhea" id="RHEA:27658"/>
        <dbReference type="ChEBI" id="CHEBI:57259"/>
        <dbReference type="ChEBI" id="CHEBI:62877"/>
        <dbReference type="EC" id="5.4.2.7"/>
    </reaction>
</comment>
<dbReference type="InterPro" id="IPR010045">
    <property type="entry name" value="DeoB"/>
</dbReference>
<organism evidence="9 10">
    <name type="scientific">Alkalicella caledoniensis</name>
    <dbReference type="NCBI Taxonomy" id="2731377"/>
    <lineage>
        <taxon>Bacteria</taxon>
        <taxon>Bacillati</taxon>
        <taxon>Bacillota</taxon>
        <taxon>Clostridia</taxon>
        <taxon>Eubacteriales</taxon>
        <taxon>Proteinivoracaceae</taxon>
        <taxon>Alkalicella</taxon>
    </lineage>
</organism>
<dbReference type="NCBIfam" id="TIGR01696">
    <property type="entry name" value="deoB"/>
    <property type="match status" value="1"/>
</dbReference>
<comment type="cofactor">
    <cofactor evidence="6">
        <name>Mn(2+)</name>
        <dbReference type="ChEBI" id="CHEBI:29035"/>
    </cofactor>
    <text evidence="6">Binds 2 manganese ions.</text>
</comment>
<dbReference type="RefSeq" id="WP_213169333.1">
    <property type="nucleotide sequence ID" value="NZ_CP058559.1"/>
</dbReference>
<name>A0A7G9WDH2_ALKCA</name>
<proteinExistence type="inferred from homology"/>
<evidence type="ECO:0000259" key="8">
    <source>
        <dbReference type="Pfam" id="PF01676"/>
    </source>
</evidence>
<dbReference type="FunFam" id="3.30.70.1250:FF:000001">
    <property type="entry name" value="Phosphopentomutase"/>
    <property type="match status" value="1"/>
</dbReference>
<dbReference type="InterPro" id="IPR024052">
    <property type="entry name" value="Phosphopentomutase_DeoB_cap_sf"/>
</dbReference>
<feature type="binding site" evidence="6">
    <location>
        <position position="10"/>
    </location>
    <ligand>
        <name>Mn(2+)</name>
        <dbReference type="ChEBI" id="CHEBI:29035"/>
        <label>1</label>
    </ligand>
</feature>
<dbReference type="GO" id="GO:0000287">
    <property type="term" value="F:magnesium ion binding"/>
    <property type="evidence" value="ECO:0007669"/>
    <property type="project" value="UniProtKB-UniRule"/>
</dbReference>
<feature type="binding site" evidence="6">
    <location>
        <position position="323"/>
    </location>
    <ligand>
        <name>Mn(2+)</name>
        <dbReference type="ChEBI" id="CHEBI:29035"/>
        <label>1</label>
    </ligand>
</feature>
<dbReference type="EMBL" id="CP058559">
    <property type="protein sequence ID" value="QNO16734.1"/>
    <property type="molecule type" value="Genomic_DNA"/>
</dbReference>
<dbReference type="InterPro" id="IPR006124">
    <property type="entry name" value="Metalloenzyme"/>
</dbReference>
<evidence type="ECO:0000313" key="10">
    <source>
        <dbReference type="Proteomes" id="UP000516160"/>
    </source>
</evidence>
<dbReference type="Gene3D" id="3.40.720.10">
    <property type="entry name" value="Alkaline Phosphatase, subunit A"/>
    <property type="match status" value="1"/>
</dbReference>
<dbReference type="HAMAP" id="MF_00740">
    <property type="entry name" value="Phosphopentomut"/>
    <property type="match status" value="1"/>
</dbReference>
<dbReference type="GO" id="GO:0006015">
    <property type="term" value="P:5-phosphoribose 1-diphosphate biosynthetic process"/>
    <property type="evidence" value="ECO:0007669"/>
    <property type="project" value="UniProtKB-UniPathway"/>
</dbReference>
<dbReference type="NCBIfam" id="NF003766">
    <property type="entry name" value="PRK05362.1"/>
    <property type="match status" value="1"/>
</dbReference>
<evidence type="ECO:0000256" key="1">
    <source>
        <dbReference type="ARBA" id="ARBA00010373"/>
    </source>
</evidence>